<dbReference type="RefSeq" id="WP_005521279.1">
    <property type="nucleotide sequence ID" value="NZ_EQ973329.1"/>
</dbReference>
<evidence type="ECO:0000313" key="2">
    <source>
        <dbReference type="Proteomes" id="UP000006247"/>
    </source>
</evidence>
<dbReference type="HOGENOM" id="CLU_201697_0_0_11"/>
<sequence length="44" mass="4881">MAVVVEPEQVIERLHAVLAQPMDTLAQEAAVLHEAHEILHEALQ</sequence>
<reference evidence="1 2" key="1">
    <citation type="submission" date="2009-01" db="EMBL/GenBank/DDBJ databases">
        <authorList>
            <person name="Fulton L."/>
            <person name="Clifton S."/>
            <person name="Chinwalla A.T."/>
            <person name="Mitreva M."/>
            <person name="Sodergren E."/>
            <person name="Weinstock G."/>
            <person name="Clifton S."/>
            <person name="Dooling D.J."/>
            <person name="Fulton B."/>
            <person name="Minx P."/>
            <person name="Pepin K.H."/>
            <person name="Johnson M."/>
            <person name="Bhonagiri V."/>
            <person name="Nash W.E."/>
            <person name="Mardis E.R."/>
            <person name="Wilson R.K."/>
        </authorList>
    </citation>
    <scope>NUCLEOTIDE SEQUENCE [LARGE SCALE GENOMIC DNA]</scope>
    <source>
        <strain evidence="1 2">ATCC 33806</strain>
    </source>
</reference>
<dbReference type="AlphaFoldDB" id="C0E3I5"/>
<protein>
    <submittedName>
        <fullName evidence="1">Uncharacterized protein</fullName>
    </submittedName>
</protein>
<proteinExistence type="predicted"/>
<comment type="caution">
    <text evidence="1">The sequence shown here is derived from an EMBL/GenBank/DDBJ whole genome shotgun (WGS) entry which is preliminary data.</text>
</comment>
<dbReference type="Proteomes" id="UP000006247">
    <property type="component" value="Unassembled WGS sequence"/>
</dbReference>
<evidence type="ECO:0000313" key="1">
    <source>
        <dbReference type="EMBL" id="EEG27119.1"/>
    </source>
</evidence>
<gene>
    <name evidence="1" type="ORF">CORMATOL_01549</name>
</gene>
<dbReference type="GeneID" id="84575391"/>
<name>C0E3I5_9CORY</name>
<accession>C0E3I5</accession>
<dbReference type="EMBL" id="ACEB01000021">
    <property type="protein sequence ID" value="EEG27119.1"/>
    <property type="molecule type" value="Genomic_DNA"/>
</dbReference>
<organism evidence="1 2">
    <name type="scientific">Corynebacterium matruchotii ATCC 33806</name>
    <dbReference type="NCBI Taxonomy" id="566549"/>
    <lineage>
        <taxon>Bacteria</taxon>
        <taxon>Bacillati</taxon>
        <taxon>Actinomycetota</taxon>
        <taxon>Actinomycetes</taxon>
        <taxon>Mycobacteriales</taxon>
        <taxon>Corynebacteriaceae</taxon>
        <taxon>Corynebacterium</taxon>
    </lineage>
</organism>